<dbReference type="Proteomes" id="UP000307874">
    <property type="component" value="Unassembled WGS sequence"/>
</dbReference>
<dbReference type="GO" id="GO:0006307">
    <property type="term" value="P:DNA alkylation repair"/>
    <property type="evidence" value="ECO:0007669"/>
    <property type="project" value="TreeGrafter"/>
</dbReference>
<dbReference type="EC" id="3.2.2.21" evidence="2"/>
<dbReference type="GO" id="GO:0008725">
    <property type="term" value="F:DNA-3-methyladenine glycosylase activity"/>
    <property type="evidence" value="ECO:0007669"/>
    <property type="project" value="TreeGrafter"/>
</dbReference>
<evidence type="ECO:0000313" key="6">
    <source>
        <dbReference type="EMBL" id="TNB49003.1"/>
    </source>
</evidence>
<dbReference type="GO" id="GO:0043916">
    <property type="term" value="F:DNA-7-methylguanine glycosylase activity"/>
    <property type="evidence" value="ECO:0007669"/>
    <property type="project" value="TreeGrafter"/>
</dbReference>
<proteinExistence type="predicted"/>
<evidence type="ECO:0000256" key="4">
    <source>
        <dbReference type="ARBA" id="ARBA00023204"/>
    </source>
</evidence>
<dbReference type="CDD" id="cd00056">
    <property type="entry name" value="ENDO3c"/>
    <property type="match status" value="1"/>
</dbReference>
<dbReference type="EMBL" id="VCLB01000002">
    <property type="protein sequence ID" value="TNB49003.1"/>
    <property type="molecule type" value="Genomic_DNA"/>
</dbReference>
<sequence>MQRISNRADLDRAVVRLCESAPAMASIAAQSGEIPLRLRPGGFEGLAEVVTGQLISKQAAASIFARIKAACHPLTPETFLTLLPETRAGLGLTRAKQASLEAIALAILDGRLDLARVADMPSEEAIAALTVHRGIGPWTAEVYLMFSAGHIDIFPAGDLALRAAAAQAFSLGRRPDIDALRTLAEDWRPCRAVAARILWAYYARVMKKDVLPVG</sequence>
<organism evidence="6 7">
    <name type="scientific">Martelella lutilitoris</name>
    <dbReference type="NCBI Taxonomy" id="2583532"/>
    <lineage>
        <taxon>Bacteria</taxon>
        <taxon>Pseudomonadati</taxon>
        <taxon>Pseudomonadota</taxon>
        <taxon>Alphaproteobacteria</taxon>
        <taxon>Hyphomicrobiales</taxon>
        <taxon>Aurantimonadaceae</taxon>
        <taxon>Martelella</taxon>
    </lineage>
</organism>
<comment type="caution">
    <text evidence="6">The sequence shown here is derived from an EMBL/GenBank/DDBJ whole genome shotgun (WGS) entry which is preliminary data.</text>
</comment>
<dbReference type="OrthoDB" id="9785929at2"/>
<keyword evidence="7" id="KW-1185">Reference proteome</keyword>
<evidence type="ECO:0000256" key="3">
    <source>
        <dbReference type="ARBA" id="ARBA00022763"/>
    </source>
</evidence>
<dbReference type="GO" id="GO:0032993">
    <property type="term" value="C:protein-DNA complex"/>
    <property type="evidence" value="ECO:0007669"/>
    <property type="project" value="TreeGrafter"/>
</dbReference>
<evidence type="ECO:0000259" key="5">
    <source>
        <dbReference type="SMART" id="SM00478"/>
    </source>
</evidence>
<dbReference type="AlphaFoldDB" id="A0A5C4JU94"/>
<dbReference type="InterPro" id="IPR011257">
    <property type="entry name" value="DNA_glycosylase"/>
</dbReference>
<dbReference type="Gene3D" id="1.10.1670.40">
    <property type="match status" value="1"/>
</dbReference>
<keyword evidence="3" id="KW-0227">DNA damage</keyword>
<dbReference type="InterPro" id="IPR051912">
    <property type="entry name" value="Alkylbase_DNA_Glycosylase/TA"/>
</dbReference>
<dbReference type="SMART" id="SM00478">
    <property type="entry name" value="ENDO3c"/>
    <property type="match status" value="1"/>
</dbReference>
<name>A0A5C4JU94_9HYPH</name>
<dbReference type="Gene3D" id="1.10.340.30">
    <property type="entry name" value="Hypothetical protein, domain 2"/>
    <property type="match status" value="1"/>
</dbReference>
<comment type="catalytic activity">
    <reaction evidence="1">
        <text>Hydrolysis of alkylated DNA, releasing 3-methyladenine, 3-methylguanine, 7-methylguanine and 7-methyladenine.</text>
        <dbReference type="EC" id="3.2.2.21"/>
    </reaction>
</comment>
<dbReference type="PANTHER" id="PTHR43003">
    <property type="entry name" value="DNA-3-METHYLADENINE GLYCOSYLASE"/>
    <property type="match status" value="1"/>
</dbReference>
<accession>A0A5C4JU94</accession>
<dbReference type="SUPFAM" id="SSF48150">
    <property type="entry name" value="DNA-glycosylase"/>
    <property type="match status" value="1"/>
</dbReference>
<dbReference type="RefSeq" id="WP_138747039.1">
    <property type="nucleotide sequence ID" value="NZ_VCLB01000002.1"/>
</dbReference>
<evidence type="ECO:0000256" key="1">
    <source>
        <dbReference type="ARBA" id="ARBA00000086"/>
    </source>
</evidence>
<reference evidence="6 7" key="1">
    <citation type="submission" date="2019-06" db="EMBL/GenBank/DDBJ databases">
        <title>Martelella lutilitoris sp. nov., isolated from a tidal mudflat.</title>
        <authorList>
            <person name="Kim Y.-J."/>
        </authorList>
    </citation>
    <scope>NUCLEOTIDE SEQUENCE [LARGE SCALE GENOMIC DNA]</scope>
    <source>
        <strain evidence="6 7">GH2-6</strain>
    </source>
</reference>
<dbReference type="GO" id="GO:0032131">
    <property type="term" value="F:alkylated DNA binding"/>
    <property type="evidence" value="ECO:0007669"/>
    <property type="project" value="TreeGrafter"/>
</dbReference>
<dbReference type="GO" id="GO:0006285">
    <property type="term" value="P:base-excision repair, AP site formation"/>
    <property type="evidence" value="ECO:0007669"/>
    <property type="project" value="TreeGrafter"/>
</dbReference>
<dbReference type="InterPro" id="IPR003265">
    <property type="entry name" value="HhH-GPD_domain"/>
</dbReference>
<feature type="domain" description="HhH-GPD" evidence="5">
    <location>
        <begin position="50"/>
        <end position="203"/>
    </location>
</feature>
<dbReference type="PANTHER" id="PTHR43003:SF5">
    <property type="entry name" value="DNA-3-METHYLADENINE GLYCOSYLASE"/>
    <property type="match status" value="1"/>
</dbReference>
<evidence type="ECO:0000313" key="7">
    <source>
        <dbReference type="Proteomes" id="UP000307874"/>
    </source>
</evidence>
<evidence type="ECO:0000256" key="2">
    <source>
        <dbReference type="ARBA" id="ARBA00012000"/>
    </source>
</evidence>
<keyword evidence="4" id="KW-0234">DNA repair</keyword>
<gene>
    <name evidence="6" type="ORF">FF124_03125</name>
</gene>
<dbReference type="GO" id="GO:0005737">
    <property type="term" value="C:cytoplasm"/>
    <property type="evidence" value="ECO:0007669"/>
    <property type="project" value="TreeGrafter"/>
</dbReference>
<protein>
    <recommendedName>
        <fullName evidence="2">DNA-3-methyladenine glycosylase II</fullName>
        <ecNumber evidence="2">3.2.2.21</ecNumber>
    </recommendedName>
</protein>